<evidence type="ECO:0000313" key="3">
    <source>
        <dbReference type="EMBL" id="TWT69621.1"/>
    </source>
</evidence>
<accession>A0A5C5Y4Q1</accession>
<reference evidence="3 4" key="1">
    <citation type="submission" date="2019-02" db="EMBL/GenBank/DDBJ databases">
        <title>Deep-cultivation of Planctomycetes and their phenomic and genomic characterization uncovers novel biology.</title>
        <authorList>
            <person name="Wiegand S."/>
            <person name="Jogler M."/>
            <person name="Boedeker C."/>
            <person name="Pinto D."/>
            <person name="Vollmers J."/>
            <person name="Rivas-Marin E."/>
            <person name="Kohn T."/>
            <person name="Peeters S.H."/>
            <person name="Heuer A."/>
            <person name="Rast P."/>
            <person name="Oberbeckmann S."/>
            <person name="Bunk B."/>
            <person name="Jeske O."/>
            <person name="Meyerdierks A."/>
            <person name="Storesund J.E."/>
            <person name="Kallscheuer N."/>
            <person name="Luecker S."/>
            <person name="Lage O.M."/>
            <person name="Pohl T."/>
            <person name="Merkel B.J."/>
            <person name="Hornburger P."/>
            <person name="Mueller R.-W."/>
            <person name="Bruemmer F."/>
            <person name="Labrenz M."/>
            <person name="Spormann A.M."/>
            <person name="Op Den Camp H."/>
            <person name="Overmann J."/>
            <person name="Amann R."/>
            <person name="Jetten M.S.M."/>
            <person name="Mascher T."/>
            <person name="Medema M.H."/>
            <person name="Devos D.P."/>
            <person name="Kaster A.-K."/>
            <person name="Ovreas L."/>
            <person name="Rohde M."/>
            <person name="Galperin M.Y."/>
            <person name="Jogler C."/>
        </authorList>
    </citation>
    <scope>NUCLEOTIDE SEQUENCE [LARGE SCALE GENOMIC DNA]</scope>
    <source>
        <strain evidence="3 4">Pan14r</strain>
    </source>
</reference>
<gene>
    <name evidence="3" type="ORF">Pan14r_19100</name>
</gene>
<dbReference type="AlphaFoldDB" id="A0A5C5Y4Q1"/>
<dbReference type="PROSITE" id="PS52050">
    <property type="entry name" value="WYL"/>
    <property type="match status" value="1"/>
</dbReference>
<dbReference type="InterPro" id="IPR057727">
    <property type="entry name" value="WCX_dom"/>
</dbReference>
<evidence type="ECO:0000259" key="1">
    <source>
        <dbReference type="Pfam" id="PF13280"/>
    </source>
</evidence>
<evidence type="ECO:0000259" key="2">
    <source>
        <dbReference type="Pfam" id="PF25583"/>
    </source>
</evidence>
<sequence length="354" mass="39763">MARNEQLIRQHKLLQLMEISRFGRTLDELRDDLVADLGLTKLHSRTVRRDLEALQAAGFAIQSEVVDRGRVYKIGQFNQNAVHEVGVSATEMIALAIGRELLHPLIGTQYWRGIETFWNKLQETVPDGVYDHYQRYRKTLHVFGSPAKSYEEHAGTLKTINRAIVEHRVVEIEYASVGNPVRQRRLEPYGLAVYQGSIYVVAVESGIPNPDNQTTGQRLRNWKLDRFQSAVALSEYFAPDESVDISKHLSKSIGIFSGENPTSVKIRLGKRAAAWVREDPWHPEQRLEPRGDGAALLTVPASHPREVLPKVLSLGLDAEVLGPAEFREAVAVAVKEMHRLYQDDGESSDDSAGT</sequence>
<dbReference type="OrthoDB" id="274320at2"/>
<dbReference type="Pfam" id="PF25583">
    <property type="entry name" value="WCX"/>
    <property type="match status" value="1"/>
</dbReference>
<protein>
    <submittedName>
        <fullName evidence="3">Uncharacterized protein</fullName>
    </submittedName>
</protein>
<dbReference type="Pfam" id="PF13280">
    <property type="entry name" value="WYL"/>
    <property type="match status" value="1"/>
</dbReference>
<evidence type="ECO:0000313" key="4">
    <source>
        <dbReference type="Proteomes" id="UP000317238"/>
    </source>
</evidence>
<dbReference type="RefSeq" id="WP_146438956.1">
    <property type="nucleotide sequence ID" value="NZ_SJPL01000001.1"/>
</dbReference>
<feature type="domain" description="WCX" evidence="2">
    <location>
        <begin position="261"/>
        <end position="337"/>
    </location>
</feature>
<dbReference type="PANTHER" id="PTHR34580">
    <property type="match status" value="1"/>
</dbReference>
<dbReference type="InterPro" id="IPR051534">
    <property type="entry name" value="CBASS_pafABC_assoc_protein"/>
</dbReference>
<dbReference type="InterPro" id="IPR026881">
    <property type="entry name" value="WYL_dom"/>
</dbReference>
<organism evidence="3 4">
    <name type="scientific">Crateriforma conspicua</name>
    <dbReference type="NCBI Taxonomy" id="2527996"/>
    <lineage>
        <taxon>Bacteria</taxon>
        <taxon>Pseudomonadati</taxon>
        <taxon>Planctomycetota</taxon>
        <taxon>Planctomycetia</taxon>
        <taxon>Planctomycetales</taxon>
        <taxon>Planctomycetaceae</taxon>
        <taxon>Crateriforma</taxon>
    </lineage>
</organism>
<keyword evidence="4" id="KW-1185">Reference proteome</keyword>
<dbReference type="EMBL" id="SJPL01000001">
    <property type="protein sequence ID" value="TWT69621.1"/>
    <property type="molecule type" value="Genomic_DNA"/>
</dbReference>
<proteinExistence type="predicted"/>
<feature type="domain" description="WYL" evidence="1">
    <location>
        <begin position="156"/>
        <end position="230"/>
    </location>
</feature>
<dbReference type="PANTHER" id="PTHR34580:SF1">
    <property type="entry name" value="PROTEIN PAFC"/>
    <property type="match status" value="1"/>
</dbReference>
<name>A0A5C5Y4Q1_9PLAN</name>
<comment type="caution">
    <text evidence="3">The sequence shown here is derived from an EMBL/GenBank/DDBJ whole genome shotgun (WGS) entry which is preliminary data.</text>
</comment>
<dbReference type="Proteomes" id="UP000317238">
    <property type="component" value="Unassembled WGS sequence"/>
</dbReference>